<feature type="region of interest" description="Disordered" evidence="1">
    <location>
        <begin position="42"/>
        <end position="62"/>
    </location>
</feature>
<feature type="compositionally biased region" description="Polar residues" evidence="1">
    <location>
        <begin position="47"/>
        <end position="62"/>
    </location>
</feature>
<protein>
    <submittedName>
        <fullName evidence="2">Uncharacterized protein</fullName>
    </submittedName>
</protein>
<accession>A0A2T7PDY6</accession>
<evidence type="ECO:0000256" key="1">
    <source>
        <dbReference type="SAM" id="MobiDB-lite"/>
    </source>
</evidence>
<gene>
    <name evidence="2" type="ORF">C0Q70_07046</name>
</gene>
<name>A0A2T7PDY6_POMCA</name>
<dbReference type="AlphaFoldDB" id="A0A2T7PDY6"/>
<evidence type="ECO:0000313" key="3">
    <source>
        <dbReference type="Proteomes" id="UP000245119"/>
    </source>
</evidence>
<sequence>MICIFALAGEHFPINTIVSATGRSCTRITNPVKPLVEAFYLPPTPSSPNIRSAQSADTTLRT</sequence>
<dbReference type="Proteomes" id="UP000245119">
    <property type="component" value="Linkage Group LG4"/>
</dbReference>
<proteinExistence type="predicted"/>
<evidence type="ECO:0000313" key="2">
    <source>
        <dbReference type="EMBL" id="PVD31629.1"/>
    </source>
</evidence>
<organism evidence="2 3">
    <name type="scientific">Pomacea canaliculata</name>
    <name type="common">Golden apple snail</name>
    <dbReference type="NCBI Taxonomy" id="400727"/>
    <lineage>
        <taxon>Eukaryota</taxon>
        <taxon>Metazoa</taxon>
        <taxon>Spiralia</taxon>
        <taxon>Lophotrochozoa</taxon>
        <taxon>Mollusca</taxon>
        <taxon>Gastropoda</taxon>
        <taxon>Caenogastropoda</taxon>
        <taxon>Architaenioglossa</taxon>
        <taxon>Ampullarioidea</taxon>
        <taxon>Ampullariidae</taxon>
        <taxon>Pomacea</taxon>
    </lineage>
</organism>
<comment type="caution">
    <text evidence="2">The sequence shown here is derived from an EMBL/GenBank/DDBJ whole genome shotgun (WGS) entry which is preliminary data.</text>
</comment>
<reference evidence="2 3" key="1">
    <citation type="submission" date="2018-04" db="EMBL/GenBank/DDBJ databases">
        <title>The genome of golden apple snail Pomacea canaliculata provides insight into stress tolerance and invasive adaptation.</title>
        <authorList>
            <person name="Liu C."/>
            <person name="Liu B."/>
            <person name="Ren Y."/>
            <person name="Zhang Y."/>
            <person name="Wang H."/>
            <person name="Li S."/>
            <person name="Jiang F."/>
            <person name="Yin L."/>
            <person name="Zhang G."/>
            <person name="Qian W."/>
            <person name="Fan W."/>
        </authorList>
    </citation>
    <scope>NUCLEOTIDE SEQUENCE [LARGE SCALE GENOMIC DNA]</scope>
    <source>
        <strain evidence="2">SZHN2017</strain>
        <tissue evidence="2">Muscle</tissue>
    </source>
</reference>
<dbReference type="EMBL" id="PZQS01000004">
    <property type="protein sequence ID" value="PVD31629.1"/>
    <property type="molecule type" value="Genomic_DNA"/>
</dbReference>
<keyword evidence="3" id="KW-1185">Reference proteome</keyword>